<protein>
    <submittedName>
        <fullName evidence="1">Uncharacterized protein</fullName>
    </submittedName>
</protein>
<gene>
    <name evidence="1" type="ORF">GGC33_14220</name>
</gene>
<comment type="caution">
    <text evidence="1">The sequence shown here is derived from an EMBL/GenBank/DDBJ whole genome shotgun (WGS) entry which is preliminary data.</text>
</comment>
<reference evidence="1 2" key="1">
    <citation type="submission" date="2019-11" db="EMBL/GenBank/DDBJ databases">
        <title>Isolation of a new High Light Tolerant Cyanobacteria.</title>
        <authorList>
            <person name="Dobson Z."/>
            <person name="Vaughn N."/>
            <person name="Vaughn M."/>
            <person name="Fromme P."/>
            <person name="Mazor Y."/>
        </authorList>
    </citation>
    <scope>NUCLEOTIDE SEQUENCE [LARGE SCALE GENOMIC DNA]</scope>
    <source>
        <strain evidence="1 2">0216</strain>
    </source>
</reference>
<accession>A0A844H134</accession>
<dbReference type="RefSeq" id="WP_015221169.1">
    <property type="nucleotide sequence ID" value="NZ_WMIA01000021.1"/>
</dbReference>
<dbReference type="AlphaFoldDB" id="A0A844H134"/>
<sequence length="129" mass="14640">MQLTSQEISYYRDQLSDCEPAMKSLDMIEDAEGDLEDAATSIALAIGQTPDRVDWLDGWAKRCRVAICEVSFRSDLEDNYIENAVKYLLEKKICPPLLITPLLIYVVKNGIEQFCEPLSYKLGNDNETL</sequence>
<dbReference type="Proteomes" id="UP000437131">
    <property type="component" value="Unassembled WGS sequence"/>
</dbReference>
<dbReference type="EMBL" id="WMIA01000021">
    <property type="protein sequence ID" value="MTF40075.1"/>
    <property type="molecule type" value="Genomic_DNA"/>
</dbReference>
<evidence type="ECO:0000313" key="2">
    <source>
        <dbReference type="Proteomes" id="UP000437131"/>
    </source>
</evidence>
<organism evidence="1 2">
    <name type="scientific">Cyanobacterium aponinum 0216</name>
    <dbReference type="NCBI Taxonomy" id="2676140"/>
    <lineage>
        <taxon>Bacteria</taxon>
        <taxon>Bacillati</taxon>
        <taxon>Cyanobacteriota</taxon>
        <taxon>Cyanophyceae</taxon>
        <taxon>Oscillatoriophycideae</taxon>
        <taxon>Chroococcales</taxon>
        <taxon>Geminocystaceae</taxon>
        <taxon>Cyanobacterium</taxon>
    </lineage>
</organism>
<proteinExistence type="predicted"/>
<name>A0A844H134_9CHRO</name>
<evidence type="ECO:0000313" key="1">
    <source>
        <dbReference type="EMBL" id="MTF40075.1"/>
    </source>
</evidence>